<organism evidence="1 2">
    <name type="scientific">Jaapia argillacea MUCL 33604</name>
    <dbReference type="NCBI Taxonomy" id="933084"/>
    <lineage>
        <taxon>Eukaryota</taxon>
        <taxon>Fungi</taxon>
        <taxon>Dikarya</taxon>
        <taxon>Basidiomycota</taxon>
        <taxon>Agaricomycotina</taxon>
        <taxon>Agaricomycetes</taxon>
        <taxon>Agaricomycetidae</taxon>
        <taxon>Jaapiales</taxon>
        <taxon>Jaapiaceae</taxon>
        <taxon>Jaapia</taxon>
    </lineage>
</organism>
<dbReference type="Proteomes" id="UP000027265">
    <property type="component" value="Unassembled WGS sequence"/>
</dbReference>
<proteinExistence type="predicted"/>
<protein>
    <recommendedName>
        <fullName evidence="3">F-box domain-containing protein</fullName>
    </recommendedName>
</protein>
<accession>A0A067PXT5</accession>
<dbReference type="OrthoDB" id="3270296at2759"/>
<dbReference type="InParanoid" id="A0A067PXT5"/>
<evidence type="ECO:0000313" key="1">
    <source>
        <dbReference type="EMBL" id="KDQ55156.1"/>
    </source>
</evidence>
<name>A0A067PXT5_9AGAM</name>
<dbReference type="HOGENOM" id="CLU_1540282_0_0_1"/>
<dbReference type="AlphaFoldDB" id="A0A067PXT5"/>
<evidence type="ECO:0008006" key="3">
    <source>
        <dbReference type="Google" id="ProtNLM"/>
    </source>
</evidence>
<dbReference type="EMBL" id="KL197726">
    <property type="protein sequence ID" value="KDQ55156.1"/>
    <property type="molecule type" value="Genomic_DNA"/>
</dbReference>
<gene>
    <name evidence="1" type="ORF">JAAARDRAFT_342542</name>
</gene>
<keyword evidence="2" id="KW-1185">Reference proteome</keyword>
<reference evidence="2" key="1">
    <citation type="journal article" date="2014" name="Proc. Natl. Acad. Sci. U.S.A.">
        <title>Extensive sampling of basidiomycete genomes demonstrates inadequacy of the white-rot/brown-rot paradigm for wood decay fungi.</title>
        <authorList>
            <person name="Riley R."/>
            <person name="Salamov A.A."/>
            <person name="Brown D.W."/>
            <person name="Nagy L.G."/>
            <person name="Floudas D."/>
            <person name="Held B.W."/>
            <person name="Levasseur A."/>
            <person name="Lombard V."/>
            <person name="Morin E."/>
            <person name="Otillar R."/>
            <person name="Lindquist E.A."/>
            <person name="Sun H."/>
            <person name="LaButti K.M."/>
            <person name="Schmutz J."/>
            <person name="Jabbour D."/>
            <person name="Luo H."/>
            <person name="Baker S.E."/>
            <person name="Pisabarro A.G."/>
            <person name="Walton J.D."/>
            <person name="Blanchette R.A."/>
            <person name="Henrissat B."/>
            <person name="Martin F."/>
            <person name="Cullen D."/>
            <person name="Hibbett D.S."/>
            <person name="Grigoriev I.V."/>
        </authorList>
    </citation>
    <scope>NUCLEOTIDE SEQUENCE [LARGE SCALE GENOMIC DNA]</scope>
    <source>
        <strain evidence="2">MUCL 33604</strain>
    </source>
</reference>
<sequence>MIIEYLIDKPSDVLSLALSCHSLKTLLIPTVLAKLEYRYIATSLNSYCLWDRIRRSPELARQVRRLDITSDKPSLRLPQDYRHLYRFISCRPRLLCITTAVSGCRRIIRATRRSASIGWWVRRVLLTKRNSIWSSLDDFRSLMTGLVEIHPPRASPEVCTPITECHSAPTFLPP</sequence>
<evidence type="ECO:0000313" key="2">
    <source>
        <dbReference type="Proteomes" id="UP000027265"/>
    </source>
</evidence>